<comment type="caution">
    <text evidence="1">The sequence shown here is derived from an EMBL/GenBank/DDBJ whole genome shotgun (WGS) entry which is preliminary data.</text>
</comment>
<sequence length="217" mass="24844">MPNKIQGLISLKKNIDKLQADFNFIKNEKNEKNAVEYKMDAVEYKMDIVTAEWIDSDNILSDSIVKGIPIYDGNDNHIITCFSGPKGSIVKRQENAEETKRLWNDPTVFHKERDYAYKLDPDDPYIIYFPPLINLDDVIGAYYVIDTSNINVGGIAFSGDSDTFVDANDDPITVFRVDYVGVSPQTPSNQYYIEHIEPFEILSNRDYDIHLKIYDPG</sequence>
<organism evidence="1">
    <name type="scientific">marine sediment metagenome</name>
    <dbReference type="NCBI Taxonomy" id="412755"/>
    <lineage>
        <taxon>unclassified sequences</taxon>
        <taxon>metagenomes</taxon>
        <taxon>ecological metagenomes</taxon>
    </lineage>
</organism>
<evidence type="ECO:0000313" key="1">
    <source>
        <dbReference type="EMBL" id="GAH10976.1"/>
    </source>
</evidence>
<name>X1CRE2_9ZZZZ</name>
<protein>
    <submittedName>
        <fullName evidence="1">Uncharacterized protein</fullName>
    </submittedName>
</protein>
<proteinExistence type="predicted"/>
<reference evidence="1" key="1">
    <citation type="journal article" date="2014" name="Front. Microbiol.">
        <title>High frequency of phylogenetically diverse reductive dehalogenase-homologous genes in deep subseafloor sedimentary metagenomes.</title>
        <authorList>
            <person name="Kawai M."/>
            <person name="Futagami T."/>
            <person name="Toyoda A."/>
            <person name="Takaki Y."/>
            <person name="Nishi S."/>
            <person name="Hori S."/>
            <person name="Arai W."/>
            <person name="Tsubouchi T."/>
            <person name="Morono Y."/>
            <person name="Uchiyama I."/>
            <person name="Ito T."/>
            <person name="Fujiyama A."/>
            <person name="Inagaki F."/>
            <person name="Takami H."/>
        </authorList>
    </citation>
    <scope>NUCLEOTIDE SEQUENCE</scope>
    <source>
        <strain evidence="1">Expedition CK06-06</strain>
    </source>
</reference>
<gene>
    <name evidence="1" type="ORF">S01H4_56060</name>
</gene>
<dbReference type="EMBL" id="BART01032442">
    <property type="protein sequence ID" value="GAH10976.1"/>
    <property type="molecule type" value="Genomic_DNA"/>
</dbReference>
<accession>X1CRE2</accession>
<feature type="non-terminal residue" evidence="1">
    <location>
        <position position="217"/>
    </location>
</feature>
<dbReference type="AlphaFoldDB" id="X1CRE2"/>